<reference evidence="3 4" key="2">
    <citation type="submission" date="2019-03" db="EMBL/GenBank/DDBJ databases">
        <title>Complete genome assembly of MDR B. fragilis.</title>
        <authorList>
            <person name="Sydenham T.V."/>
            <person name="Hasman H."/>
            <person name="Justesen U.S."/>
        </authorList>
    </citation>
    <scope>NUCLEOTIDE SEQUENCE [LARGE SCALE GENOMIC DNA]</scope>
    <source>
        <strain evidence="1 3">DCMOUH0067B</strain>
        <strain evidence="2 4">DCMSKEJBY0001B</strain>
    </source>
</reference>
<evidence type="ECO:0000313" key="2">
    <source>
        <dbReference type="EMBL" id="QCQ45949.1"/>
    </source>
</evidence>
<evidence type="ECO:0000313" key="1">
    <source>
        <dbReference type="EMBL" id="QCQ37258.1"/>
    </source>
</evidence>
<dbReference type="AlphaFoldDB" id="A0A9D3ADU2"/>
<sequence length="122" mass="14197">MNDSEFVNSLKREILNDLYNRYFNTLNTFPVSGGDERWNDSKELYSHLNEKQRQELKSFVRLIMTDTLSNVSAKLDNVSSFANQEGFFELTLNGKIISGDLQEIFLMQIEEDNEAHNNHLNC</sequence>
<dbReference type="Proteomes" id="UP000036847">
    <property type="component" value="Chromosome"/>
</dbReference>
<evidence type="ECO:0000313" key="4">
    <source>
        <dbReference type="Proteomes" id="UP000036847"/>
    </source>
</evidence>
<accession>A0A9D3ADU2</accession>
<organism evidence="1 3">
    <name type="scientific">Bacteroides fragilis</name>
    <dbReference type="NCBI Taxonomy" id="817"/>
    <lineage>
        <taxon>Bacteria</taxon>
        <taxon>Pseudomonadati</taxon>
        <taxon>Bacteroidota</taxon>
        <taxon>Bacteroidia</taxon>
        <taxon>Bacteroidales</taxon>
        <taxon>Bacteroidaceae</taxon>
        <taxon>Bacteroides</taxon>
    </lineage>
</organism>
<name>A0A9D3ADU2_BACFG</name>
<dbReference type="EMBL" id="CP036546">
    <property type="protein sequence ID" value="QCQ45949.1"/>
    <property type="molecule type" value="Genomic_DNA"/>
</dbReference>
<reference evidence="2" key="1">
    <citation type="book" date="2014" name="THE 24TH EUROPEAN CONGRESS OF CLINICAL MICROBIOLOGY AND INFECTIOUS DISEASES" publisher="ECCMID 2014" city="Barcelona, Spain">
        <title>Identification of resistance genes in three multidrug-resistant Bacteroides fragilis isolates by whole genome sequencing.</title>
        <editorList>
            <person name="Unknown"/>
            <person name="A."/>
        </editorList>
        <authorList>
            <person name="Sydenham T.V."/>
            <person name="Hasman H."/>
            <person name="Wang M."/>
            <person name="Soki J."/>
            <person name="Nagy E."/>
            <person name="Justesen U.S."/>
        </authorList>
    </citation>
    <scope>NUCLEOTIDE SEQUENCE</scope>
    <source>
        <strain evidence="2">DCMSKEJBY0001B</strain>
    </source>
</reference>
<dbReference type="OrthoDB" id="1093407at2"/>
<proteinExistence type="predicted"/>
<dbReference type="EMBL" id="CP036553">
    <property type="protein sequence ID" value="QCQ37258.1"/>
    <property type="molecule type" value="Genomic_DNA"/>
</dbReference>
<dbReference type="Proteomes" id="UP000028294">
    <property type="component" value="Chromosome"/>
</dbReference>
<protein>
    <submittedName>
        <fullName evidence="1">Uncharacterized protein</fullName>
    </submittedName>
</protein>
<dbReference type="RefSeq" id="WP_032532083.1">
    <property type="nucleotide sequence ID" value="NZ_CP036546.1"/>
</dbReference>
<gene>
    <name evidence="2" type="ORF">EC80_014345</name>
    <name evidence="1" type="ORF">IA74_014710</name>
</gene>
<evidence type="ECO:0000313" key="3">
    <source>
        <dbReference type="Proteomes" id="UP000028294"/>
    </source>
</evidence>